<dbReference type="AlphaFoldDB" id="A0A067PG92"/>
<dbReference type="HOGENOM" id="CLU_2694501_0_0_1"/>
<name>A0A067PG92_9AGAM</name>
<dbReference type="Proteomes" id="UP000027265">
    <property type="component" value="Unassembled WGS sequence"/>
</dbReference>
<keyword evidence="2" id="KW-1185">Reference proteome</keyword>
<feature type="non-terminal residue" evidence="1">
    <location>
        <position position="74"/>
    </location>
</feature>
<dbReference type="InParanoid" id="A0A067PG92"/>
<protein>
    <submittedName>
        <fullName evidence="1">Uncharacterized protein</fullName>
    </submittedName>
</protein>
<proteinExistence type="predicted"/>
<organism evidence="1 2">
    <name type="scientific">Jaapia argillacea MUCL 33604</name>
    <dbReference type="NCBI Taxonomy" id="933084"/>
    <lineage>
        <taxon>Eukaryota</taxon>
        <taxon>Fungi</taxon>
        <taxon>Dikarya</taxon>
        <taxon>Basidiomycota</taxon>
        <taxon>Agaricomycotina</taxon>
        <taxon>Agaricomycetes</taxon>
        <taxon>Agaricomycetidae</taxon>
        <taxon>Jaapiales</taxon>
        <taxon>Jaapiaceae</taxon>
        <taxon>Jaapia</taxon>
    </lineage>
</organism>
<dbReference type="EMBL" id="KL197731">
    <property type="protein sequence ID" value="KDQ53829.1"/>
    <property type="molecule type" value="Genomic_DNA"/>
</dbReference>
<gene>
    <name evidence="1" type="ORF">JAAARDRAFT_38793</name>
</gene>
<evidence type="ECO:0000313" key="1">
    <source>
        <dbReference type="EMBL" id="KDQ53829.1"/>
    </source>
</evidence>
<sequence>MMEVDSPTLAQLRLRASEQEAEVLKYREYLVAAEAALARTRATVARFAPVYQVPNEILSTIFAIGHNDQCDPSR</sequence>
<reference evidence="2" key="1">
    <citation type="journal article" date="2014" name="Proc. Natl. Acad. Sci. U.S.A.">
        <title>Extensive sampling of basidiomycete genomes demonstrates inadequacy of the white-rot/brown-rot paradigm for wood decay fungi.</title>
        <authorList>
            <person name="Riley R."/>
            <person name="Salamov A.A."/>
            <person name="Brown D.W."/>
            <person name="Nagy L.G."/>
            <person name="Floudas D."/>
            <person name="Held B.W."/>
            <person name="Levasseur A."/>
            <person name="Lombard V."/>
            <person name="Morin E."/>
            <person name="Otillar R."/>
            <person name="Lindquist E.A."/>
            <person name="Sun H."/>
            <person name="LaButti K.M."/>
            <person name="Schmutz J."/>
            <person name="Jabbour D."/>
            <person name="Luo H."/>
            <person name="Baker S.E."/>
            <person name="Pisabarro A.G."/>
            <person name="Walton J.D."/>
            <person name="Blanchette R.A."/>
            <person name="Henrissat B."/>
            <person name="Martin F."/>
            <person name="Cullen D."/>
            <person name="Hibbett D.S."/>
            <person name="Grigoriev I.V."/>
        </authorList>
    </citation>
    <scope>NUCLEOTIDE SEQUENCE [LARGE SCALE GENOMIC DNA]</scope>
    <source>
        <strain evidence="2">MUCL 33604</strain>
    </source>
</reference>
<evidence type="ECO:0000313" key="2">
    <source>
        <dbReference type="Proteomes" id="UP000027265"/>
    </source>
</evidence>
<accession>A0A067PG92</accession>